<evidence type="ECO:0000313" key="2">
    <source>
        <dbReference type="EMBL" id="EFX77245.1"/>
    </source>
</evidence>
<dbReference type="InParanoid" id="E9GTA3"/>
<dbReference type="SUPFAM" id="SSF56219">
    <property type="entry name" value="DNase I-like"/>
    <property type="match status" value="1"/>
</dbReference>
<name>E9GTA3_DAPPU</name>
<dbReference type="KEGG" id="dpx:DAPPUDRAFT_106174"/>
<dbReference type="OrthoDB" id="6382096at2759"/>
<dbReference type="AlphaFoldDB" id="E9GTA3"/>
<proteinExistence type="predicted"/>
<dbReference type="GO" id="GO:0003824">
    <property type="term" value="F:catalytic activity"/>
    <property type="evidence" value="ECO:0007669"/>
    <property type="project" value="InterPro"/>
</dbReference>
<reference evidence="2 3" key="1">
    <citation type="journal article" date="2011" name="Science">
        <title>The ecoresponsive genome of Daphnia pulex.</title>
        <authorList>
            <person name="Colbourne J.K."/>
            <person name="Pfrender M.E."/>
            <person name="Gilbert D."/>
            <person name="Thomas W.K."/>
            <person name="Tucker A."/>
            <person name="Oakley T.H."/>
            <person name="Tokishita S."/>
            <person name="Aerts A."/>
            <person name="Arnold G.J."/>
            <person name="Basu M.K."/>
            <person name="Bauer D.J."/>
            <person name="Caceres C.E."/>
            <person name="Carmel L."/>
            <person name="Casola C."/>
            <person name="Choi J.H."/>
            <person name="Detter J.C."/>
            <person name="Dong Q."/>
            <person name="Dusheyko S."/>
            <person name="Eads B.D."/>
            <person name="Frohlich T."/>
            <person name="Geiler-Samerotte K.A."/>
            <person name="Gerlach D."/>
            <person name="Hatcher P."/>
            <person name="Jogdeo S."/>
            <person name="Krijgsveld J."/>
            <person name="Kriventseva E.V."/>
            <person name="Kultz D."/>
            <person name="Laforsch C."/>
            <person name="Lindquist E."/>
            <person name="Lopez J."/>
            <person name="Manak J.R."/>
            <person name="Muller J."/>
            <person name="Pangilinan J."/>
            <person name="Patwardhan R.P."/>
            <person name="Pitluck S."/>
            <person name="Pritham E.J."/>
            <person name="Rechtsteiner A."/>
            <person name="Rho M."/>
            <person name="Rogozin I.B."/>
            <person name="Sakarya O."/>
            <person name="Salamov A."/>
            <person name="Schaack S."/>
            <person name="Shapiro H."/>
            <person name="Shiga Y."/>
            <person name="Skalitzky C."/>
            <person name="Smith Z."/>
            <person name="Souvorov A."/>
            <person name="Sung W."/>
            <person name="Tang Z."/>
            <person name="Tsuchiya D."/>
            <person name="Tu H."/>
            <person name="Vos H."/>
            <person name="Wang M."/>
            <person name="Wolf Y.I."/>
            <person name="Yamagata H."/>
            <person name="Yamada T."/>
            <person name="Ye Y."/>
            <person name="Shaw J.R."/>
            <person name="Andrews J."/>
            <person name="Crease T.J."/>
            <person name="Tang H."/>
            <person name="Lucas S.M."/>
            <person name="Robertson H.M."/>
            <person name="Bork P."/>
            <person name="Koonin E.V."/>
            <person name="Zdobnov E.M."/>
            <person name="Grigoriev I.V."/>
            <person name="Lynch M."/>
            <person name="Boore J.L."/>
        </authorList>
    </citation>
    <scope>NUCLEOTIDE SEQUENCE [LARGE SCALE GENOMIC DNA]</scope>
</reference>
<dbReference type="Proteomes" id="UP000000305">
    <property type="component" value="Unassembled WGS sequence"/>
</dbReference>
<dbReference type="Gene3D" id="3.60.10.10">
    <property type="entry name" value="Endonuclease/exonuclease/phosphatase"/>
    <property type="match status" value="1"/>
</dbReference>
<dbReference type="PANTHER" id="PTHR46670">
    <property type="entry name" value="ENDO/EXONUCLEASE/PHOSPHATASE DOMAIN-CONTAINING PROTEIN"/>
    <property type="match status" value="1"/>
</dbReference>
<feature type="domain" description="Endonuclease/exonuclease/phosphatase" evidence="1">
    <location>
        <begin position="7"/>
        <end position="92"/>
    </location>
</feature>
<sequence length="253" mass="28657">MFSDEFACLLESLVSAPVRLLIVGDFNFHVDDKSSHVARSFISLTDSFDLQQYVSDSTHSGGHTLDLVFSRAADDFISTCYVSDVISDHRAVQCVNQPLRPKETVEFRKTKSIDFNSFISELSSLPIVTGHSDDCESAVLQYNDGLSEVLNRHAPLIKRTFIVRPDNPWDNEMIHSASRRARRAERRWRVTGLTVDKELMNQTLLNLHTMINEAKASFLESKILESTGKKSLFRVVDSKKVSPRQTRSPFAFT</sequence>
<dbReference type="OMA" id="ACMEASP"/>
<organism evidence="2 3">
    <name type="scientific">Daphnia pulex</name>
    <name type="common">Water flea</name>
    <dbReference type="NCBI Taxonomy" id="6669"/>
    <lineage>
        <taxon>Eukaryota</taxon>
        <taxon>Metazoa</taxon>
        <taxon>Ecdysozoa</taxon>
        <taxon>Arthropoda</taxon>
        <taxon>Crustacea</taxon>
        <taxon>Branchiopoda</taxon>
        <taxon>Diplostraca</taxon>
        <taxon>Cladocera</taxon>
        <taxon>Anomopoda</taxon>
        <taxon>Daphniidae</taxon>
        <taxon>Daphnia</taxon>
    </lineage>
</organism>
<accession>E9GTA3</accession>
<dbReference type="PANTHER" id="PTHR46670:SF3">
    <property type="entry name" value="ENDONUCLEASE_EXONUCLEASE_PHOSPHATASE DOMAIN-CONTAINING PROTEIN"/>
    <property type="match status" value="1"/>
</dbReference>
<dbReference type="STRING" id="6669.E9GTA3"/>
<keyword evidence="3" id="KW-1185">Reference proteome</keyword>
<evidence type="ECO:0000313" key="3">
    <source>
        <dbReference type="Proteomes" id="UP000000305"/>
    </source>
</evidence>
<dbReference type="PhylomeDB" id="E9GTA3"/>
<dbReference type="Pfam" id="PF14529">
    <property type="entry name" value="Exo_endo_phos_2"/>
    <property type="match status" value="1"/>
</dbReference>
<evidence type="ECO:0000259" key="1">
    <source>
        <dbReference type="Pfam" id="PF14529"/>
    </source>
</evidence>
<protein>
    <recommendedName>
        <fullName evidence="1">Endonuclease/exonuclease/phosphatase domain-containing protein</fullName>
    </recommendedName>
</protein>
<dbReference type="InterPro" id="IPR036691">
    <property type="entry name" value="Endo/exonu/phosph_ase_sf"/>
</dbReference>
<dbReference type="EMBL" id="GL732563">
    <property type="protein sequence ID" value="EFX77245.1"/>
    <property type="molecule type" value="Genomic_DNA"/>
</dbReference>
<dbReference type="InterPro" id="IPR005135">
    <property type="entry name" value="Endo/exonuclease/phosphatase"/>
</dbReference>
<dbReference type="eggNOG" id="ENOG502SUNW">
    <property type="taxonomic scope" value="Eukaryota"/>
</dbReference>
<dbReference type="HOGENOM" id="CLU_069291_0_1_1"/>
<gene>
    <name evidence="2" type="ORF">DAPPUDRAFT_106174</name>
</gene>